<evidence type="ECO:0008006" key="3">
    <source>
        <dbReference type="Google" id="ProtNLM"/>
    </source>
</evidence>
<evidence type="ECO:0000313" key="2">
    <source>
        <dbReference type="Proteomes" id="UP000321907"/>
    </source>
</evidence>
<dbReference type="AlphaFoldDB" id="A0A5C7F9V0"/>
<evidence type="ECO:0000313" key="1">
    <source>
        <dbReference type="EMBL" id="TXF87541.1"/>
    </source>
</evidence>
<organism evidence="1 2">
    <name type="scientific">Neolewinella aurantiaca</name>
    <dbReference type="NCBI Taxonomy" id="2602767"/>
    <lineage>
        <taxon>Bacteria</taxon>
        <taxon>Pseudomonadati</taxon>
        <taxon>Bacteroidota</taxon>
        <taxon>Saprospiria</taxon>
        <taxon>Saprospirales</taxon>
        <taxon>Lewinellaceae</taxon>
        <taxon>Neolewinella</taxon>
    </lineage>
</organism>
<comment type="caution">
    <text evidence="1">The sequence shown here is derived from an EMBL/GenBank/DDBJ whole genome shotgun (WGS) entry which is preliminary data.</text>
</comment>
<dbReference type="Gene3D" id="3.40.50.2300">
    <property type="match status" value="1"/>
</dbReference>
<dbReference type="InterPro" id="IPR012337">
    <property type="entry name" value="RNaseH-like_sf"/>
</dbReference>
<gene>
    <name evidence="1" type="ORF">FUA23_18295</name>
</gene>
<keyword evidence="2" id="KW-1185">Reference proteome</keyword>
<sequence length="687" mass="79092">MESNLYKINVQAESLLLYSYTFDEILTFDTSQLYVKTGDGLYVSNIRKGNKTPIPNRDNKYFNWLVKKFIIRSLRDRSDVIDINNFRGEFTLTSDPLHKGKEFSILRRCSFRIQELYNEIYLLVDLYTKVYNRISLRDLLDREYLPIDYVEQNCKKCLVYVELEGKRRWVYGQIIEIKESSVLVSTSDSPDDYINIGQERVLPSLRTSDYENFETPSSEVEALRDLVKKTSLSNSSDKHRHIDSIVNNVFFSLFENSDNDSFKSLSVNPLTIPESNILSISNQSLPKYLISRQGKTITSERLMAGLSKFDLKDNIVDENVVVFFRESDKEDMRDLLKKLNTGIISGNFSFSLPTKFGIKLNVVKHYEISKNTEYISSVFNFLQSSNSDFVDSLVIIYLPPNSADYYNIKALLASHGRVSQIVSKTNFDIYSCWNISANIYAKLGYTPWSIESKADDFSDLVLGLSYSSLKHNGRLKRNLGHVNVFDRNGIWKYMKSSINYLNFEERQEEMPRLILNAVADYQSTNPNLRSIDIHYTKKFSAKERNKVMRALESQPIECVNFISLNKGHSFHLFDSSRSTKVVGGGKIVILGKNRFLLSTSVQSNSDKIFEITVWINGTDCNLSEDEILKISTRILSMTKLNWKSAVKLTSDPVTTKFSSEVAKLTNYFDLTSWREVSNSLSNVPWFI</sequence>
<dbReference type="SUPFAM" id="SSF53098">
    <property type="entry name" value="Ribonuclease H-like"/>
    <property type="match status" value="1"/>
</dbReference>
<dbReference type="EMBL" id="VOXD01000035">
    <property type="protein sequence ID" value="TXF87541.1"/>
    <property type="molecule type" value="Genomic_DNA"/>
</dbReference>
<accession>A0A5C7F9V0</accession>
<dbReference type="RefSeq" id="WP_147932216.1">
    <property type="nucleotide sequence ID" value="NZ_VOXD01000035.1"/>
</dbReference>
<reference evidence="1 2" key="1">
    <citation type="submission" date="2019-08" db="EMBL/GenBank/DDBJ databases">
        <title>Lewinella sp. strain SSH13 Genome sequencing and assembly.</title>
        <authorList>
            <person name="Kim I."/>
        </authorList>
    </citation>
    <scope>NUCLEOTIDE SEQUENCE [LARGE SCALE GENOMIC DNA]</scope>
    <source>
        <strain evidence="1 2">SSH13</strain>
    </source>
</reference>
<dbReference type="GO" id="GO:0003676">
    <property type="term" value="F:nucleic acid binding"/>
    <property type="evidence" value="ECO:0007669"/>
    <property type="project" value="InterPro"/>
</dbReference>
<dbReference type="InterPro" id="IPR036397">
    <property type="entry name" value="RNaseH_sf"/>
</dbReference>
<dbReference type="Gene3D" id="3.30.420.10">
    <property type="entry name" value="Ribonuclease H-like superfamily/Ribonuclease H"/>
    <property type="match status" value="1"/>
</dbReference>
<dbReference type="OrthoDB" id="580851at2"/>
<name>A0A5C7F9V0_9BACT</name>
<dbReference type="Proteomes" id="UP000321907">
    <property type="component" value="Unassembled WGS sequence"/>
</dbReference>
<proteinExistence type="predicted"/>
<protein>
    <recommendedName>
        <fullName evidence="3">Piwi domain-containing protein</fullName>
    </recommendedName>
</protein>